<evidence type="ECO:0000259" key="3">
    <source>
        <dbReference type="PROSITE" id="PS51184"/>
    </source>
</evidence>
<evidence type="ECO:0000313" key="4">
    <source>
        <dbReference type="EMBL" id="KAG0565268.1"/>
    </source>
</evidence>
<comment type="caution">
    <text evidence="4">The sequence shown here is derived from an EMBL/GenBank/DDBJ whole genome shotgun (WGS) entry which is preliminary data.</text>
</comment>
<dbReference type="Gene3D" id="2.60.120.650">
    <property type="entry name" value="Cupin"/>
    <property type="match status" value="1"/>
</dbReference>
<evidence type="ECO:0000256" key="1">
    <source>
        <dbReference type="ARBA" id="ARBA00006801"/>
    </source>
</evidence>
<keyword evidence="5" id="KW-1185">Reference proteome</keyword>
<proteinExistence type="inferred from homology"/>
<dbReference type="AlphaFoldDB" id="A0A8T0H550"/>
<evidence type="ECO:0000256" key="2">
    <source>
        <dbReference type="SAM" id="MobiDB-lite"/>
    </source>
</evidence>
<feature type="domain" description="JmjC" evidence="3">
    <location>
        <begin position="140"/>
        <end position="288"/>
    </location>
</feature>
<dbReference type="InterPro" id="IPR041667">
    <property type="entry name" value="Cupin_8"/>
</dbReference>
<dbReference type="SMART" id="SM00558">
    <property type="entry name" value="JmjC"/>
    <property type="match status" value="1"/>
</dbReference>
<reference evidence="4" key="1">
    <citation type="submission" date="2020-06" db="EMBL/GenBank/DDBJ databases">
        <title>WGS assembly of Ceratodon purpureus strain R40.</title>
        <authorList>
            <person name="Carey S.B."/>
            <person name="Jenkins J."/>
            <person name="Shu S."/>
            <person name="Lovell J.T."/>
            <person name="Sreedasyam A."/>
            <person name="Maumus F."/>
            <person name="Tiley G.P."/>
            <person name="Fernandez-Pozo N."/>
            <person name="Barry K."/>
            <person name="Chen C."/>
            <person name="Wang M."/>
            <person name="Lipzen A."/>
            <person name="Daum C."/>
            <person name="Saski C.A."/>
            <person name="Payton A.C."/>
            <person name="Mcbreen J.C."/>
            <person name="Conrad R.E."/>
            <person name="Kollar L.M."/>
            <person name="Olsson S."/>
            <person name="Huttunen S."/>
            <person name="Landis J.B."/>
            <person name="Wickett N.J."/>
            <person name="Johnson M.G."/>
            <person name="Rensing S.A."/>
            <person name="Grimwood J."/>
            <person name="Schmutz J."/>
            <person name="Mcdaniel S.F."/>
        </authorList>
    </citation>
    <scope>NUCLEOTIDE SEQUENCE</scope>
    <source>
        <strain evidence="4">R40</strain>
    </source>
</reference>
<name>A0A8T0H550_CERPU</name>
<comment type="similarity">
    <text evidence="1">Belongs to the JARID1 histone demethylase family.</text>
</comment>
<feature type="region of interest" description="Disordered" evidence="2">
    <location>
        <begin position="428"/>
        <end position="453"/>
    </location>
</feature>
<dbReference type="InterPro" id="IPR003347">
    <property type="entry name" value="JmjC_dom"/>
</dbReference>
<dbReference type="PROSITE" id="PS51184">
    <property type="entry name" value="JMJC"/>
    <property type="match status" value="1"/>
</dbReference>
<dbReference type="PANTHER" id="PTHR12461">
    <property type="entry name" value="HYPOXIA-INDUCIBLE FACTOR 1 ALPHA INHIBITOR-RELATED"/>
    <property type="match status" value="1"/>
</dbReference>
<accession>A0A8T0H550</accession>
<dbReference type="EMBL" id="CM026429">
    <property type="protein sequence ID" value="KAG0565268.1"/>
    <property type="molecule type" value="Genomic_DNA"/>
</dbReference>
<feature type="compositionally biased region" description="Basic residues" evidence="2">
    <location>
        <begin position="381"/>
        <end position="400"/>
    </location>
</feature>
<dbReference type="Proteomes" id="UP000822688">
    <property type="component" value="Chromosome 8"/>
</dbReference>
<dbReference type="SUPFAM" id="SSF51197">
    <property type="entry name" value="Clavaminate synthase-like"/>
    <property type="match status" value="1"/>
</dbReference>
<sequence length="613" mass="67610">MMEKKKELLVRHFHKPPSPSEFARIEDANVPAVLEGCVRGWPAYRLWNPSKGGLERLKHLAGAATVQVMATTSGANFYGDIRGHDRVPIQFQSFLDLADRSRTGAEMSNLESEFAFLESEDVQLYLAQAGIFSQESVSPSPLSALREDIETPSFLQTPVSAMNLWMSVNGSRSSTHYDPFHNLLCIVSGCKEVKLWPPSAAPSLYPLPIFGEASNHSGVDFANPDLIKFPRFRWAMENFQSVTLHAGDALFLPEGWYHQVDSEAVTIAVNLWWPSKISLKLGSHMDAYLLRRLLANLLDSEKENIIEEFRRSVSGDVEAQSDRSDMSINVQNTSDARKSVTDVVEKSCVTADAEPAKCREFIEGSGATVNVQNAEGNHTGSNKKLKKKSKRDRRRSKVRVVKGAEDSLRSTETDDMREVLVADASPSITQSESAVQDVGSDMPTSSAQKYGSTSLRNAETQALRTLVLCVSDMMMSTSDDTHEDPFQEQSQVSGLDTIARVFSSLDPPSLQRTLLVMSIDYPRTLEALILHKLSPLASEILTRKFEEMDADSGLDLPQEEFYAQIYRVFDDPGLAMAALVDGKESLAAMALQRVLDGNLGLSCTLPGQAAGHL</sequence>
<feature type="compositionally biased region" description="Basic and acidic residues" evidence="2">
    <location>
        <begin position="402"/>
        <end position="412"/>
    </location>
</feature>
<dbReference type="Pfam" id="PF13621">
    <property type="entry name" value="Cupin_8"/>
    <property type="match status" value="1"/>
</dbReference>
<feature type="region of interest" description="Disordered" evidence="2">
    <location>
        <begin position="372"/>
        <end position="412"/>
    </location>
</feature>
<organism evidence="4 5">
    <name type="scientific">Ceratodon purpureus</name>
    <name type="common">Fire moss</name>
    <name type="synonym">Dicranum purpureum</name>
    <dbReference type="NCBI Taxonomy" id="3225"/>
    <lineage>
        <taxon>Eukaryota</taxon>
        <taxon>Viridiplantae</taxon>
        <taxon>Streptophyta</taxon>
        <taxon>Embryophyta</taxon>
        <taxon>Bryophyta</taxon>
        <taxon>Bryophytina</taxon>
        <taxon>Bryopsida</taxon>
        <taxon>Dicranidae</taxon>
        <taxon>Pseudoditrichales</taxon>
        <taxon>Ditrichaceae</taxon>
        <taxon>Ceratodon</taxon>
    </lineage>
</organism>
<feature type="compositionally biased region" description="Polar residues" evidence="2">
    <location>
        <begin position="442"/>
        <end position="453"/>
    </location>
</feature>
<protein>
    <recommendedName>
        <fullName evidence="3">JmjC domain-containing protein</fullName>
    </recommendedName>
</protein>
<evidence type="ECO:0000313" key="5">
    <source>
        <dbReference type="Proteomes" id="UP000822688"/>
    </source>
</evidence>
<dbReference type="PANTHER" id="PTHR12461:SF102">
    <property type="entry name" value="LYSINE-SPECIFIC DEMETHYLASE JMJ31"/>
    <property type="match status" value="1"/>
</dbReference>
<gene>
    <name evidence="4" type="ORF">KC19_8G178000</name>
</gene>